<comment type="caution">
    <text evidence="3">The sequence shown here is derived from an EMBL/GenBank/DDBJ whole genome shotgun (WGS) entry which is preliminary data.</text>
</comment>
<evidence type="ECO:0000313" key="3">
    <source>
        <dbReference type="EMBL" id="PWR71082.1"/>
    </source>
</evidence>
<dbReference type="OrthoDB" id="10691at2157"/>
<sequence length="395" mass="42246">MRLLAFDPFHGAAGDMICGSLLSLGAPEMPVIQAMSSVVRTPRIETVSRCGISALKIHTLAGPAHRTLDEVLEIVRGADAPHQVIESAERIFFRIAAAEESVHGDHHVHFHEVGADDAIADVIGSCMALHLLAPENVISLPVALGFGTISCTHGIIPVPAPATAAIIAKTNLLVKSGEQEGEQLTPTGAALLAEFCEEGVTALPVGKILATGYGAGSRDDPRSPNVLRSLLMECSGFHKDTIDILETNVDDVPGEILGSFITDIMDKGARDAVAIPLLMKKGRPGFLIRVITPSHLSGDLAEIMAKELGTLGVRVTPAVHRFIADREIREIPVTINGNTISFPIKFGYLGGCCYLVKPEFDFAETYAKKHRIPVRDILHLAEEAGKNYVQNGDQE</sequence>
<gene>
    <name evidence="3" type="ORF">DLD82_14385</name>
</gene>
<keyword evidence="4" id="KW-1185">Reference proteome</keyword>
<comment type="similarity">
    <text evidence="2">Belongs to the LarC family.</text>
</comment>
<dbReference type="GO" id="GO:0016151">
    <property type="term" value="F:nickel cation binding"/>
    <property type="evidence" value="ECO:0007669"/>
    <property type="project" value="UniProtKB-UniRule"/>
</dbReference>
<evidence type="ECO:0000313" key="4">
    <source>
        <dbReference type="Proteomes" id="UP000245934"/>
    </source>
</evidence>
<dbReference type="Pfam" id="PF01969">
    <property type="entry name" value="Ni_insertion"/>
    <property type="match status" value="1"/>
</dbReference>
<dbReference type="Proteomes" id="UP000245934">
    <property type="component" value="Unassembled WGS sequence"/>
</dbReference>
<dbReference type="AlphaFoldDB" id="A0A2V2MST3"/>
<reference evidence="3 4" key="1">
    <citation type="submission" date="2018-05" db="EMBL/GenBank/DDBJ databases">
        <title>Draft genome of Methanospirillum stamsii Pt1.</title>
        <authorList>
            <person name="Dueholm M.S."/>
            <person name="Nielsen P.H."/>
            <person name="Bakmann L.F."/>
            <person name="Otzen D.E."/>
        </authorList>
    </citation>
    <scope>NUCLEOTIDE SEQUENCE [LARGE SCALE GENOMIC DNA]</scope>
    <source>
        <strain evidence="3 4">Pt1</strain>
    </source>
</reference>
<evidence type="ECO:0000256" key="1">
    <source>
        <dbReference type="ARBA" id="ARBA00022596"/>
    </source>
</evidence>
<keyword evidence="1 2" id="KW-0533">Nickel</keyword>
<dbReference type="GO" id="GO:0016829">
    <property type="term" value="F:lyase activity"/>
    <property type="evidence" value="ECO:0007669"/>
    <property type="project" value="UniProtKB-UniRule"/>
</dbReference>
<proteinExistence type="inferred from homology"/>
<evidence type="ECO:0000256" key="2">
    <source>
        <dbReference type="HAMAP-Rule" id="MF_01074"/>
    </source>
</evidence>
<dbReference type="PANTHER" id="PTHR36566">
    <property type="entry name" value="NICKEL INSERTION PROTEIN-RELATED"/>
    <property type="match status" value="1"/>
</dbReference>
<dbReference type="EMBL" id="QGMZ01000038">
    <property type="protein sequence ID" value="PWR71082.1"/>
    <property type="molecule type" value="Genomic_DNA"/>
</dbReference>
<dbReference type="Gene3D" id="3.10.20.300">
    <property type="entry name" value="mk0293 like domain"/>
    <property type="match status" value="1"/>
</dbReference>
<dbReference type="PANTHER" id="PTHR36566:SF1">
    <property type="entry name" value="PYRIDINIUM-3,5-BISTHIOCARBOXYLIC ACID MONONUCLEOTIDE NICKEL INSERTION PROTEIN"/>
    <property type="match status" value="1"/>
</dbReference>
<dbReference type="NCBIfam" id="TIGR00299">
    <property type="entry name" value="nickel pincer cofactor biosynthesis protein LarC"/>
    <property type="match status" value="1"/>
</dbReference>
<protein>
    <recommendedName>
        <fullName evidence="2">Putative nickel insertion protein</fullName>
    </recommendedName>
</protein>
<dbReference type="RefSeq" id="WP_109941819.1">
    <property type="nucleotide sequence ID" value="NZ_CP176366.1"/>
</dbReference>
<dbReference type="Gene3D" id="3.30.70.1380">
    <property type="entry name" value="Transcriptional regulatory protein pf0864 domain like"/>
    <property type="match status" value="1"/>
</dbReference>
<accession>A0A2V2MST3</accession>
<keyword evidence="2" id="KW-0456">Lyase</keyword>
<name>A0A2V2MST3_9EURY</name>
<dbReference type="HAMAP" id="MF_01074">
    <property type="entry name" value="LarC"/>
    <property type="match status" value="1"/>
</dbReference>
<dbReference type="InterPro" id="IPR002822">
    <property type="entry name" value="Ni_insertion"/>
</dbReference>
<organism evidence="3 4">
    <name type="scientific">Methanospirillum stamsii</name>
    <dbReference type="NCBI Taxonomy" id="1277351"/>
    <lineage>
        <taxon>Archaea</taxon>
        <taxon>Methanobacteriati</taxon>
        <taxon>Methanobacteriota</taxon>
        <taxon>Stenosarchaea group</taxon>
        <taxon>Methanomicrobia</taxon>
        <taxon>Methanomicrobiales</taxon>
        <taxon>Methanospirillaceae</taxon>
        <taxon>Methanospirillum</taxon>
    </lineage>
</organism>
<dbReference type="GeneID" id="97608955"/>